<reference evidence="3" key="1">
    <citation type="submission" date="2021-03" db="EMBL/GenBank/DDBJ databases">
        <authorList>
            <person name="Kanchanasin P."/>
            <person name="Saeng-In P."/>
            <person name="Phongsopitanun W."/>
            <person name="Yuki M."/>
            <person name="Kudo T."/>
            <person name="Ohkuma M."/>
            <person name="Tanasupawat S."/>
        </authorList>
    </citation>
    <scope>NUCLEOTIDE SEQUENCE</scope>
    <source>
        <strain evidence="3">GKU 128</strain>
    </source>
</reference>
<dbReference type="Proteomes" id="UP000669179">
    <property type="component" value="Unassembled WGS sequence"/>
</dbReference>
<name>A0A939PF03_9ACTN</name>
<dbReference type="AlphaFoldDB" id="A0A939PF03"/>
<evidence type="ECO:0000259" key="2">
    <source>
        <dbReference type="Pfam" id="PF04149"/>
    </source>
</evidence>
<feature type="region of interest" description="Disordered" evidence="1">
    <location>
        <begin position="1"/>
        <end position="39"/>
    </location>
</feature>
<protein>
    <submittedName>
        <fullName evidence="3">DUF397 domain-containing protein</fullName>
    </submittedName>
</protein>
<accession>A0A939PF03</accession>
<evidence type="ECO:0000313" key="3">
    <source>
        <dbReference type="EMBL" id="MBO2451455.1"/>
    </source>
</evidence>
<dbReference type="RefSeq" id="WP_208259352.1">
    <property type="nucleotide sequence ID" value="NZ_JAGEOJ010000013.1"/>
</dbReference>
<dbReference type="EMBL" id="JAGEOJ010000013">
    <property type="protein sequence ID" value="MBO2451455.1"/>
    <property type="molecule type" value="Genomic_DNA"/>
</dbReference>
<feature type="domain" description="DUF397" evidence="2">
    <location>
        <begin position="29"/>
        <end position="81"/>
    </location>
</feature>
<feature type="domain" description="DUF397" evidence="2">
    <location>
        <begin position="9"/>
        <end position="27"/>
    </location>
</feature>
<proteinExistence type="predicted"/>
<comment type="caution">
    <text evidence="3">The sequence shown here is derived from an EMBL/GenBank/DDBJ whole genome shotgun (WGS) entry which is preliminary data.</text>
</comment>
<evidence type="ECO:0000313" key="4">
    <source>
        <dbReference type="Proteomes" id="UP000669179"/>
    </source>
</evidence>
<gene>
    <name evidence="3" type="ORF">J4573_30495</name>
</gene>
<organism evidence="3 4">
    <name type="scientific">Actinomadura barringtoniae</name>
    <dbReference type="NCBI Taxonomy" id="1427535"/>
    <lineage>
        <taxon>Bacteria</taxon>
        <taxon>Bacillati</taxon>
        <taxon>Actinomycetota</taxon>
        <taxon>Actinomycetes</taxon>
        <taxon>Streptosporangiales</taxon>
        <taxon>Thermomonosporaceae</taxon>
        <taxon>Actinomadura</taxon>
    </lineage>
</organism>
<keyword evidence="4" id="KW-1185">Reference proteome</keyword>
<dbReference type="Pfam" id="PF04149">
    <property type="entry name" value="DUF397"/>
    <property type="match status" value="2"/>
</dbReference>
<sequence length="85" mass="9425">MSTPDLTGAKWRKSSHSGSNEGDCVEVTSWRKSSHSGPYEDECVEVASTDQLILFRDSKDPDGPVLSVGSDSWRRLLNSIKRADR</sequence>
<evidence type="ECO:0000256" key="1">
    <source>
        <dbReference type="SAM" id="MobiDB-lite"/>
    </source>
</evidence>
<dbReference type="InterPro" id="IPR007278">
    <property type="entry name" value="DUF397"/>
</dbReference>